<dbReference type="NCBIfam" id="NF003115">
    <property type="entry name" value="PRK04034.1"/>
    <property type="match status" value="1"/>
</dbReference>
<dbReference type="InterPro" id="IPR047863">
    <property type="entry name" value="Ribosomal_uS8_CS"/>
</dbReference>
<keyword evidence="2 4" id="KW-0689">Ribosomal protein</keyword>
<evidence type="ECO:0000313" key="5">
    <source>
        <dbReference type="EMBL" id="CAG8668573.1"/>
    </source>
</evidence>
<proteinExistence type="inferred from homology"/>
<evidence type="ECO:0000256" key="2">
    <source>
        <dbReference type="ARBA" id="ARBA00022980"/>
    </source>
</evidence>
<comment type="similarity">
    <text evidence="1 4">Belongs to the universal ribosomal protein uS8 family.</text>
</comment>
<sequence length="175" mass="19483">KRGKRQVLVRPSSKVVTRFLLVMQKHGYIGEFEEIDDHRSGKIVIQLNGRLNKCGAISPRFDVQLDELEKLVNNLLPSRQFGFVVLTTSAGIMDHQEARRKHTGGKILGQVHNASGIDIGGADAGDGIEEPRRVRHARQLRNESWLTSVQTIHVQELVCEEDDAPGILSSGMRTV</sequence>
<dbReference type="GO" id="GO:0006412">
    <property type="term" value="P:translation"/>
    <property type="evidence" value="ECO:0007669"/>
    <property type="project" value="InterPro"/>
</dbReference>
<dbReference type="FunFam" id="3.30.1490.10:FF:000002">
    <property type="entry name" value="40S ribosomal protein S15a"/>
    <property type="match status" value="1"/>
</dbReference>
<dbReference type="InterPro" id="IPR035987">
    <property type="entry name" value="Ribosomal_uS8_sf"/>
</dbReference>
<comment type="caution">
    <text evidence="5">The sequence shown here is derived from an EMBL/GenBank/DDBJ whole genome shotgun (WGS) entry which is preliminary data.</text>
</comment>
<dbReference type="AlphaFoldDB" id="A0A9N9EC17"/>
<dbReference type="SUPFAM" id="SSF56047">
    <property type="entry name" value="Ribosomal protein S8"/>
    <property type="match status" value="1"/>
</dbReference>
<dbReference type="OrthoDB" id="10250260at2759"/>
<dbReference type="FunFam" id="3.30.1370.30:FF:000001">
    <property type="entry name" value="40S ribosomal protein S15a"/>
    <property type="match status" value="1"/>
</dbReference>
<feature type="non-terminal residue" evidence="5">
    <location>
        <position position="175"/>
    </location>
</feature>
<dbReference type="GO" id="GO:1990904">
    <property type="term" value="C:ribonucleoprotein complex"/>
    <property type="evidence" value="ECO:0007669"/>
    <property type="project" value="UniProtKB-KW"/>
</dbReference>
<protein>
    <submittedName>
        <fullName evidence="5">6274_t:CDS:1</fullName>
    </submittedName>
</protein>
<dbReference type="GO" id="GO:0005840">
    <property type="term" value="C:ribosome"/>
    <property type="evidence" value="ECO:0007669"/>
    <property type="project" value="UniProtKB-KW"/>
</dbReference>
<dbReference type="Pfam" id="PF00410">
    <property type="entry name" value="Ribosomal_S8"/>
    <property type="match status" value="1"/>
</dbReference>
<dbReference type="Gene3D" id="3.30.1370.30">
    <property type="match status" value="1"/>
</dbReference>
<evidence type="ECO:0000313" key="6">
    <source>
        <dbReference type="Proteomes" id="UP000789739"/>
    </source>
</evidence>
<feature type="non-terminal residue" evidence="5">
    <location>
        <position position="1"/>
    </location>
</feature>
<keyword evidence="3 4" id="KW-0687">Ribonucleoprotein</keyword>
<evidence type="ECO:0000256" key="1">
    <source>
        <dbReference type="ARBA" id="ARBA00006471"/>
    </source>
</evidence>
<accession>A0A9N9EC17</accession>
<name>A0A9N9EC17_9GLOM</name>
<dbReference type="PANTHER" id="PTHR11758">
    <property type="entry name" value="40S RIBOSOMAL PROTEIN S15A"/>
    <property type="match status" value="1"/>
</dbReference>
<dbReference type="EMBL" id="CAJVPI010004569">
    <property type="protein sequence ID" value="CAG8668573.1"/>
    <property type="molecule type" value="Genomic_DNA"/>
</dbReference>
<evidence type="ECO:0000256" key="4">
    <source>
        <dbReference type="RuleBase" id="RU003660"/>
    </source>
</evidence>
<dbReference type="GO" id="GO:0003735">
    <property type="term" value="F:structural constituent of ribosome"/>
    <property type="evidence" value="ECO:0007669"/>
    <property type="project" value="InterPro"/>
</dbReference>
<dbReference type="PROSITE" id="PS00053">
    <property type="entry name" value="RIBOSOMAL_S8"/>
    <property type="match status" value="1"/>
</dbReference>
<dbReference type="Proteomes" id="UP000789739">
    <property type="component" value="Unassembled WGS sequence"/>
</dbReference>
<dbReference type="Gene3D" id="3.30.1490.10">
    <property type="match status" value="1"/>
</dbReference>
<gene>
    <name evidence="5" type="ORF">PBRASI_LOCUS11177</name>
</gene>
<dbReference type="InterPro" id="IPR000630">
    <property type="entry name" value="Ribosomal_uS8"/>
</dbReference>
<organism evidence="5 6">
    <name type="scientific">Paraglomus brasilianum</name>
    <dbReference type="NCBI Taxonomy" id="144538"/>
    <lineage>
        <taxon>Eukaryota</taxon>
        <taxon>Fungi</taxon>
        <taxon>Fungi incertae sedis</taxon>
        <taxon>Mucoromycota</taxon>
        <taxon>Glomeromycotina</taxon>
        <taxon>Glomeromycetes</taxon>
        <taxon>Paraglomerales</taxon>
        <taxon>Paraglomeraceae</taxon>
        <taxon>Paraglomus</taxon>
    </lineage>
</organism>
<reference evidence="5" key="1">
    <citation type="submission" date="2021-06" db="EMBL/GenBank/DDBJ databases">
        <authorList>
            <person name="Kallberg Y."/>
            <person name="Tangrot J."/>
            <person name="Rosling A."/>
        </authorList>
    </citation>
    <scope>NUCLEOTIDE SEQUENCE</scope>
    <source>
        <strain evidence="5">BR232B</strain>
    </source>
</reference>
<keyword evidence="6" id="KW-1185">Reference proteome</keyword>
<evidence type="ECO:0000256" key="3">
    <source>
        <dbReference type="ARBA" id="ARBA00023274"/>
    </source>
</evidence>